<protein>
    <submittedName>
        <fullName evidence="2">Uncharacterized protein</fullName>
    </submittedName>
</protein>
<organism evidence="2 3">
    <name type="scientific">Brassica campestris</name>
    <name type="common">Field mustard</name>
    <dbReference type="NCBI Taxonomy" id="3711"/>
    <lineage>
        <taxon>Eukaryota</taxon>
        <taxon>Viridiplantae</taxon>
        <taxon>Streptophyta</taxon>
        <taxon>Embryophyta</taxon>
        <taxon>Tracheophyta</taxon>
        <taxon>Spermatophyta</taxon>
        <taxon>Magnoliopsida</taxon>
        <taxon>eudicotyledons</taxon>
        <taxon>Gunneridae</taxon>
        <taxon>Pentapetalae</taxon>
        <taxon>rosids</taxon>
        <taxon>malvids</taxon>
        <taxon>Brassicales</taxon>
        <taxon>Brassicaceae</taxon>
        <taxon>Brassiceae</taxon>
        <taxon>Brassica</taxon>
    </lineage>
</organism>
<keyword evidence="1" id="KW-0472">Membrane</keyword>
<dbReference type="EMBL" id="CM010635">
    <property type="protein sequence ID" value="RID50610.1"/>
    <property type="molecule type" value="Genomic_DNA"/>
</dbReference>
<reference evidence="2 3" key="1">
    <citation type="submission" date="2018-06" db="EMBL/GenBank/DDBJ databases">
        <title>WGS assembly of Brassica rapa FPsc.</title>
        <authorList>
            <person name="Bowman J."/>
            <person name="Kohchi T."/>
            <person name="Yamato K."/>
            <person name="Jenkins J."/>
            <person name="Shu S."/>
            <person name="Ishizaki K."/>
            <person name="Yamaoka S."/>
            <person name="Nishihama R."/>
            <person name="Nakamura Y."/>
            <person name="Berger F."/>
            <person name="Adam C."/>
            <person name="Aki S."/>
            <person name="Althoff F."/>
            <person name="Araki T."/>
            <person name="Arteaga-Vazquez M."/>
            <person name="Balasubrmanian S."/>
            <person name="Bauer D."/>
            <person name="Boehm C."/>
            <person name="Briginshaw L."/>
            <person name="Caballero-Perez J."/>
            <person name="Catarino B."/>
            <person name="Chen F."/>
            <person name="Chiyoda S."/>
            <person name="Chovatia M."/>
            <person name="Davies K."/>
            <person name="Delmans M."/>
            <person name="Demura T."/>
            <person name="Dierschke T."/>
            <person name="Dolan L."/>
            <person name="Dorantes-Acosta A."/>
            <person name="Eklund D."/>
            <person name="Florent S."/>
            <person name="Flores-Sandoval E."/>
            <person name="Fujiyama A."/>
            <person name="Fukuzawa H."/>
            <person name="Galik B."/>
            <person name="Grimanelli D."/>
            <person name="Grimwood J."/>
            <person name="Grossniklaus U."/>
            <person name="Hamada T."/>
            <person name="Haseloff J."/>
            <person name="Hetherington A."/>
            <person name="Higo A."/>
            <person name="Hirakawa Y."/>
            <person name="Hundley H."/>
            <person name="Ikeda Y."/>
            <person name="Inoue K."/>
            <person name="Inoue S."/>
            <person name="Ishida S."/>
            <person name="Jia Q."/>
            <person name="Kakita M."/>
            <person name="Kanazawa T."/>
            <person name="Kawai Y."/>
            <person name="Kawashima T."/>
            <person name="Kennedy M."/>
            <person name="Kinose K."/>
            <person name="Kinoshita T."/>
            <person name="Kohara Y."/>
            <person name="Koide E."/>
            <person name="Komatsu K."/>
            <person name="Kopischke S."/>
            <person name="Kubo M."/>
            <person name="Kyozuka J."/>
            <person name="Lagercrantz U."/>
            <person name="Lin S."/>
            <person name="Lindquist E."/>
            <person name="Lipzen A."/>
            <person name="Lu C."/>
            <person name="Luna E."/>
            <person name="Martienssen R."/>
            <person name="Minamino N."/>
            <person name="Mizutani M."/>
            <person name="Mizutani M."/>
            <person name="Mochizuki N."/>
            <person name="Monte I."/>
            <person name="Mosher R."/>
            <person name="Nagasaki H."/>
            <person name="Nakagami H."/>
            <person name="Naramoto S."/>
            <person name="Nishitani K."/>
            <person name="Ohtani M."/>
            <person name="Okamoto T."/>
            <person name="Okumura M."/>
            <person name="Phillips J."/>
            <person name="Pollak B."/>
            <person name="Reinders A."/>
            <person name="Roevekamp M."/>
            <person name="Sano R."/>
            <person name="Sawa S."/>
            <person name="Schmid M."/>
            <person name="Shirakawa M."/>
            <person name="Solano R."/>
            <person name="Spunde A."/>
            <person name="Suetsugu N."/>
            <person name="Sugano S."/>
            <person name="Sugiyama A."/>
            <person name="Sun R."/>
            <person name="Suzuki Y."/>
            <person name="Takenaka M."/>
            <person name="Takezawa D."/>
            <person name="Tomogane H."/>
            <person name="Tsuzuki M."/>
            <person name="Ueda T."/>
            <person name="Umeda M."/>
            <person name="Ward J."/>
            <person name="Watanabe Y."/>
            <person name="Yazaki K."/>
            <person name="Yokoyama R."/>
            <person name="Yoshitake Y."/>
            <person name="Yotsui I."/>
            <person name="Zachgo S."/>
            <person name="Schmutz J."/>
        </authorList>
    </citation>
    <scope>NUCLEOTIDE SEQUENCE [LARGE SCALE GENOMIC DNA]</scope>
    <source>
        <strain evidence="3">cv. B-3</strain>
    </source>
</reference>
<sequence length="75" mass="9028">MHLLLLRDHCSICQIPAPILSIAHAMIRWLFKVVLLIDLLMHFVHYVQFRIVYILVAVRFKMLMRSQRDHCKCLR</sequence>
<name>A0A397YHX4_BRACM</name>
<proteinExistence type="predicted"/>
<accession>A0A397YHX4</accession>
<evidence type="ECO:0000313" key="2">
    <source>
        <dbReference type="EMBL" id="RID50610.1"/>
    </source>
</evidence>
<evidence type="ECO:0000256" key="1">
    <source>
        <dbReference type="SAM" id="Phobius"/>
    </source>
</evidence>
<feature type="transmembrane region" description="Helical" evidence="1">
    <location>
        <begin position="43"/>
        <end position="60"/>
    </location>
</feature>
<evidence type="ECO:0000313" key="3">
    <source>
        <dbReference type="Proteomes" id="UP000264353"/>
    </source>
</evidence>
<dbReference type="AlphaFoldDB" id="A0A397YHX4"/>
<gene>
    <name evidence="2" type="ORF">BRARA_H01328</name>
</gene>
<dbReference type="Proteomes" id="UP000264353">
    <property type="component" value="Chromosome A8"/>
</dbReference>
<keyword evidence="1" id="KW-1133">Transmembrane helix</keyword>
<keyword evidence="1" id="KW-0812">Transmembrane</keyword>